<gene>
    <name evidence="4" type="ORF">CVS30_10165</name>
</gene>
<dbReference type="CDD" id="cd02803">
    <property type="entry name" value="OYE_like_FMN_family"/>
    <property type="match status" value="1"/>
</dbReference>
<dbReference type="PANTHER" id="PTHR43656">
    <property type="entry name" value="BINDING OXIDOREDUCTASE, PUTATIVE (AFU_ORTHOLOGUE AFUA_2G08260)-RELATED"/>
    <property type="match status" value="1"/>
</dbReference>
<dbReference type="GO" id="GO:0010181">
    <property type="term" value="F:FMN binding"/>
    <property type="evidence" value="ECO:0007669"/>
    <property type="project" value="InterPro"/>
</dbReference>
<accession>A0A2V5IPF4</accession>
<feature type="domain" description="NADH:flavin oxidoreductase/NADH oxidase N-terminal" evidence="3">
    <location>
        <begin position="8"/>
        <end position="318"/>
    </location>
</feature>
<keyword evidence="1" id="KW-0285">Flavoprotein</keyword>
<dbReference type="Gene3D" id="3.20.20.70">
    <property type="entry name" value="Aldolase class I"/>
    <property type="match status" value="1"/>
</dbReference>
<evidence type="ECO:0000256" key="1">
    <source>
        <dbReference type="ARBA" id="ARBA00022630"/>
    </source>
</evidence>
<sequence>MTFLSDPLPLRHGRALPNRLVLAPMTNQQSHPDGTLSEDELAWLIARADGGFGLLQTAAAYVHPAGQVWPGQLGISSDAHLPGLERLAVAIAAAGGRSSVQLHHGGVRAEKNLSGQDVVGPWDDAQTGVRAMTTTEVQQAVEDFAAAAARAEQAGIDGIEVHGGHGYLVGQFLDASNNLRDDGYGSDPVGRSRFVKEVVAAIRERTGPDFHVGLRLSVERYGLVLEDMVALVGELMASGTIDILDLSLWDVDKLPAHALEGSRTLLEHFVDVPRHGTVLGVAGQITSAEDVQQVLDRGADLAYIGKAAIADHAFAHQAMTDPSYRAPSFPVTREHLRAEKLSEQFITYFASNWPQLVDG</sequence>
<name>A0A2V5IPF4_9MICC</name>
<keyword evidence="2" id="KW-0560">Oxidoreductase</keyword>
<protein>
    <submittedName>
        <fullName evidence="4">NADH:flavin oxidoreductase</fullName>
    </submittedName>
</protein>
<dbReference type="Pfam" id="PF00724">
    <property type="entry name" value="Oxidored_FMN"/>
    <property type="match status" value="1"/>
</dbReference>
<evidence type="ECO:0000259" key="3">
    <source>
        <dbReference type="Pfam" id="PF00724"/>
    </source>
</evidence>
<dbReference type="InterPro" id="IPR051799">
    <property type="entry name" value="NADH_flavin_oxidoreductase"/>
</dbReference>
<dbReference type="EMBL" id="QJVC01000008">
    <property type="protein sequence ID" value="PYI38479.1"/>
    <property type="molecule type" value="Genomic_DNA"/>
</dbReference>
<dbReference type="AlphaFoldDB" id="A0A2V5IPF4"/>
<dbReference type="PANTHER" id="PTHR43656:SF2">
    <property type="entry name" value="BINDING OXIDOREDUCTASE, PUTATIVE (AFU_ORTHOLOGUE AFUA_2G08260)-RELATED"/>
    <property type="match status" value="1"/>
</dbReference>
<evidence type="ECO:0000313" key="4">
    <source>
        <dbReference type="EMBL" id="PYI38479.1"/>
    </source>
</evidence>
<dbReference type="InterPro" id="IPR001155">
    <property type="entry name" value="OxRdtase_FMN_N"/>
</dbReference>
<dbReference type="GO" id="GO:0016491">
    <property type="term" value="F:oxidoreductase activity"/>
    <property type="evidence" value="ECO:0007669"/>
    <property type="project" value="UniProtKB-KW"/>
</dbReference>
<dbReference type="OrthoDB" id="3169239at2"/>
<dbReference type="SUPFAM" id="SSF51395">
    <property type="entry name" value="FMN-linked oxidoreductases"/>
    <property type="match status" value="1"/>
</dbReference>
<reference evidence="4 5" key="1">
    <citation type="submission" date="2018-05" db="EMBL/GenBank/DDBJ databases">
        <title>Genetic diversity of glacier-inhabiting Cryobacterium bacteria in China and description of Cryobacterium mengkeensis sp. nov. and Arthrobacter glacialis sp. nov.</title>
        <authorList>
            <person name="Liu Q."/>
            <person name="Xin Y.-H."/>
        </authorList>
    </citation>
    <scope>NUCLEOTIDE SEQUENCE [LARGE SCALE GENOMIC DNA]</scope>
    <source>
        <strain evidence="4 5">B7</strain>
    </source>
</reference>
<dbReference type="RefSeq" id="WP_110485226.1">
    <property type="nucleotide sequence ID" value="NZ_QJVC01000008.1"/>
</dbReference>
<organism evidence="4 5">
    <name type="scientific">Arthrobacter psychrolactophilus</name>
    <dbReference type="NCBI Taxonomy" id="92442"/>
    <lineage>
        <taxon>Bacteria</taxon>
        <taxon>Bacillati</taxon>
        <taxon>Actinomycetota</taxon>
        <taxon>Actinomycetes</taxon>
        <taxon>Micrococcales</taxon>
        <taxon>Micrococcaceae</taxon>
        <taxon>Arthrobacter</taxon>
    </lineage>
</organism>
<proteinExistence type="predicted"/>
<dbReference type="Proteomes" id="UP000247980">
    <property type="component" value="Unassembled WGS sequence"/>
</dbReference>
<evidence type="ECO:0000256" key="2">
    <source>
        <dbReference type="ARBA" id="ARBA00023002"/>
    </source>
</evidence>
<keyword evidence="5" id="KW-1185">Reference proteome</keyword>
<evidence type="ECO:0000313" key="5">
    <source>
        <dbReference type="Proteomes" id="UP000247980"/>
    </source>
</evidence>
<dbReference type="InterPro" id="IPR013785">
    <property type="entry name" value="Aldolase_TIM"/>
</dbReference>
<comment type="caution">
    <text evidence="4">The sequence shown here is derived from an EMBL/GenBank/DDBJ whole genome shotgun (WGS) entry which is preliminary data.</text>
</comment>